<gene>
    <name evidence="2" type="ORF">TCM_036788</name>
</gene>
<proteinExistence type="predicted"/>
<keyword evidence="3" id="KW-1185">Reference proteome</keyword>
<reference evidence="2 3" key="1">
    <citation type="journal article" date="2013" name="Genome Biol.">
        <title>The genome sequence of the most widely cultivated cacao type and its use to identify candidate genes regulating pod color.</title>
        <authorList>
            <person name="Motamayor J.C."/>
            <person name="Mockaitis K."/>
            <person name="Schmutz J."/>
            <person name="Haiminen N."/>
            <person name="Iii D.L."/>
            <person name="Cornejo O."/>
            <person name="Findley S.D."/>
            <person name="Zheng P."/>
            <person name="Utro F."/>
            <person name="Royaert S."/>
            <person name="Saski C."/>
            <person name="Jenkins J."/>
            <person name="Podicheti R."/>
            <person name="Zhao M."/>
            <person name="Scheffler B.E."/>
            <person name="Stack J.C."/>
            <person name="Feltus F.A."/>
            <person name="Mustiga G.M."/>
            <person name="Amores F."/>
            <person name="Phillips W."/>
            <person name="Marelli J.P."/>
            <person name="May G.D."/>
            <person name="Shapiro H."/>
            <person name="Ma J."/>
            <person name="Bustamante C.D."/>
            <person name="Schnell R.J."/>
            <person name="Main D."/>
            <person name="Gilbert D."/>
            <person name="Parida L."/>
            <person name="Kuhn D.N."/>
        </authorList>
    </citation>
    <scope>NUCLEOTIDE SEQUENCE [LARGE SCALE GENOMIC DNA]</scope>
    <source>
        <strain evidence="3">cv. Matina 1-6</strain>
    </source>
</reference>
<keyword evidence="1" id="KW-1133">Transmembrane helix</keyword>
<organism evidence="2 3">
    <name type="scientific">Theobroma cacao</name>
    <name type="common">Cacao</name>
    <name type="synonym">Cocoa</name>
    <dbReference type="NCBI Taxonomy" id="3641"/>
    <lineage>
        <taxon>Eukaryota</taxon>
        <taxon>Viridiplantae</taxon>
        <taxon>Streptophyta</taxon>
        <taxon>Embryophyta</taxon>
        <taxon>Tracheophyta</taxon>
        <taxon>Spermatophyta</taxon>
        <taxon>Magnoliopsida</taxon>
        <taxon>eudicotyledons</taxon>
        <taxon>Gunneridae</taxon>
        <taxon>Pentapetalae</taxon>
        <taxon>rosids</taxon>
        <taxon>malvids</taxon>
        <taxon>Malvales</taxon>
        <taxon>Malvaceae</taxon>
        <taxon>Byttnerioideae</taxon>
        <taxon>Theobroma</taxon>
    </lineage>
</organism>
<dbReference type="Proteomes" id="UP000026915">
    <property type="component" value="Chromosome 9"/>
</dbReference>
<feature type="transmembrane region" description="Helical" evidence="1">
    <location>
        <begin position="49"/>
        <end position="70"/>
    </location>
</feature>
<evidence type="ECO:0000256" key="1">
    <source>
        <dbReference type="SAM" id="Phobius"/>
    </source>
</evidence>
<dbReference type="AlphaFoldDB" id="A0A061GH58"/>
<evidence type="ECO:0000313" key="2">
    <source>
        <dbReference type="EMBL" id="EOY29155.1"/>
    </source>
</evidence>
<sequence>MAQVRQQNCVNIGAYIRLTKVYVESALPGEVENLVQPRMTCRRRQYSNTNYYCIFPASLSLATLVSLLLMQDLLRPPTTRLTCSSDSIERELANTMCAVLCSVMHIPCPWSITNSANDIVLMTVEL</sequence>
<protein>
    <submittedName>
        <fullName evidence="2">Uncharacterized protein</fullName>
    </submittedName>
</protein>
<accession>A0A061GH58</accession>
<evidence type="ECO:0000313" key="3">
    <source>
        <dbReference type="Proteomes" id="UP000026915"/>
    </source>
</evidence>
<dbReference type="HOGENOM" id="CLU_1985647_0_0_1"/>
<name>A0A061GH58_THECC</name>
<dbReference type="EMBL" id="CM001887">
    <property type="protein sequence ID" value="EOY29155.1"/>
    <property type="molecule type" value="Genomic_DNA"/>
</dbReference>
<dbReference type="InParanoid" id="A0A061GH58"/>
<dbReference type="Gramene" id="EOY29155">
    <property type="protein sequence ID" value="EOY29155"/>
    <property type="gene ID" value="TCM_036788"/>
</dbReference>
<keyword evidence="1" id="KW-0812">Transmembrane</keyword>
<keyword evidence="1" id="KW-0472">Membrane</keyword>